<dbReference type="InterPro" id="IPR043129">
    <property type="entry name" value="ATPase_NBD"/>
</dbReference>
<dbReference type="InterPro" id="IPR003695">
    <property type="entry name" value="Ppx_GppA_N"/>
</dbReference>
<dbReference type="Proteomes" id="UP000316621">
    <property type="component" value="Chromosome 2"/>
</dbReference>
<name>A0A4Y7IMD3_PAPSO</name>
<dbReference type="Gene3D" id="3.30.420.40">
    <property type="match status" value="1"/>
</dbReference>
<evidence type="ECO:0000259" key="2">
    <source>
        <dbReference type="Pfam" id="PF21447"/>
    </source>
</evidence>
<protein>
    <recommendedName>
        <fullName evidence="5">Ppx/GppA phosphatase domain-containing protein</fullName>
    </recommendedName>
</protein>
<accession>A0A4Y7IMD3</accession>
<dbReference type="EMBL" id="CM010716">
    <property type="protein sequence ID" value="RZC48629.1"/>
    <property type="molecule type" value="Genomic_DNA"/>
</dbReference>
<sequence>MEMDLSNPKFLAAIDMGSNSFKLLIVRAESNRKFLVIDHFKEPVVLGRGMISNSSSISPESITKATLALKKFNQILQKNHIIYQTQIVATSAVREAVNKSEFLYKIKEKSGFIDDEIRVLSGVEEARFVYMGILQFLPVYDKTTLAIDIGGGSTEFVIGKSGKVFFSISSKLGHVSLTDEFVKGEKMIVNMRNYIRSVIYESGLVEKVKEIGFDIAVGSSGTIKSIEKAVSLRYGCDLSGSVVPNGGEFSRDWKFNKEELVGVVEKLCEGGDDDEEIRRNGFFKRRSEFILAGAVLLLEIFEILGIKELEVSEYALGEGVIAETLASCCEDYDIKANARWLSVTKLATRFNTDKRMKLASLSVGIAKEMFKGLRKSDELANHQFLDTVSLDEKDLEYLEAACLLHNIGLFIGKKGYHKHSHRIIKNGEQLHGYSTEEVELIALLARHHRKKFPKSTQGSLEGFPKELKEKFKVLCAILRISIAVQHCKLTTFHGLETSNCQEGFELVFNEKSGQSLPPGEVKLSAENVEAELKSELNYFQEFHRARKNHQHYVHILRNKYLYCVVLLNFESLSSEANKQVQNLLY</sequence>
<dbReference type="Pfam" id="PF21447">
    <property type="entry name" value="Ppx-GppA_III"/>
    <property type="match status" value="1"/>
</dbReference>
<dbReference type="Gramene" id="RZC48629">
    <property type="protein sequence ID" value="RZC48629"/>
    <property type="gene ID" value="C5167_017057"/>
</dbReference>
<dbReference type="Gene3D" id="1.10.3210.10">
    <property type="entry name" value="Hypothetical protein af1432"/>
    <property type="match status" value="1"/>
</dbReference>
<gene>
    <name evidence="3" type="ORF">C5167_017057</name>
</gene>
<keyword evidence="4" id="KW-1185">Reference proteome</keyword>
<evidence type="ECO:0008006" key="5">
    <source>
        <dbReference type="Google" id="ProtNLM"/>
    </source>
</evidence>
<evidence type="ECO:0000313" key="4">
    <source>
        <dbReference type="Proteomes" id="UP000316621"/>
    </source>
</evidence>
<proteinExistence type="predicted"/>
<dbReference type="PANTHER" id="PTHR30005">
    <property type="entry name" value="EXOPOLYPHOSPHATASE"/>
    <property type="match status" value="1"/>
</dbReference>
<dbReference type="InterPro" id="IPR050273">
    <property type="entry name" value="GppA/Ppx_hydrolase"/>
</dbReference>
<evidence type="ECO:0000313" key="3">
    <source>
        <dbReference type="EMBL" id="RZC48629.1"/>
    </source>
</evidence>
<dbReference type="Pfam" id="PF02541">
    <property type="entry name" value="Ppx-GppA"/>
    <property type="match status" value="1"/>
</dbReference>
<dbReference type="CDD" id="cd24006">
    <property type="entry name" value="ASKHA_NBD_PPX_GppA"/>
    <property type="match status" value="1"/>
</dbReference>
<dbReference type="OMA" id="RISEGCY"/>
<dbReference type="SUPFAM" id="SSF53067">
    <property type="entry name" value="Actin-like ATPase domain"/>
    <property type="match status" value="2"/>
</dbReference>
<feature type="domain" description="Ppx/GppA phosphatase C-terminal" evidence="2">
    <location>
        <begin position="339"/>
        <end position="492"/>
    </location>
</feature>
<dbReference type="SUPFAM" id="SSF109604">
    <property type="entry name" value="HD-domain/PDEase-like"/>
    <property type="match status" value="1"/>
</dbReference>
<reference evidence="3 4" key="1">
    <citation type="journal article" date="2018" name="Science">
        <title>The opium poppy genome and morphinan production.</title>
        <authorList>
            <person name="Guo L."/>
            <person name="Winzer T."/>
            <person name="Yang X."/>
            <person name="Li Y."/>
            <person name="Ning Z."/>
            <person name="He Z."/>
            <person name="Teodor R."/>
            <person name="Lu Y."/>
            <person name="Bowser T.A."/>
            <person name="Graham I.A."/>
            <person name="Ye K."/>
        </authorList>
    </citation>
    <scope>NUCLEOTIDE SEQUENCE [LARGE SCALE GENOMIC DNA]</scope>
    <source>
        <strain evidence="4">cv. HN1</strain>
        <tissue evidence="3">Leaves</tissue>
    </source>
</reference>
<dbReference type="STRING" id="3469.A0A4Y7IMD3"/>
<evidence type="ECO:0000259" key="1">
    <source>
        <dbReference type="Pfam" id="PF02541"/>
    </source>
</evidence>
<dbReference type="GO" id="GO:0016462">
    <property type="term" value="F:pyrophosphatase activity"/>
    <property type="evidence" value="ECO:0007669"/>
    <property type="project" value="TreeGrafter"/>
</dbReference>
<feature type="domain" description="Ppx/GppA phosphatase N-terminal" evidence="1">
    <location>
        <begin position="28"/>
        <end position="326"/>
    </location>
</feature>
<dbReference type="PANTHER" id="PTHR30005:SF0">
    <property type="entry name" value="RETROGRADE REGULATION PROTEIN 2"/>
    <property type="match status" value="1"/>
</dbReference>
<organism evidence="3 4">
    <name type="scientific">Papaver somniferum</name>
    <name type="common">Opium poppy</name>
    <dbReference type="NCBI Taxonomy" id="3469"/>
    <lineage>
        <taxon>Eukaryota</taxon>
        <taxon>Viridiplantae</taxon>
        <taxon>Streptophyta</taxon>
        <taxon>Embryophyta</taxon>
        <taxon>Tracheophyta</taxon>
        <taxon>Spermatophyta</taxon>
        <taxon>Magnoliopsida</taxon>
        <taxon>Ranunculales</taxon>
        <taxon>Papaveraceae</taxon>
        <taxon>Papaveroideae</taxon>
        <taxon>Papaver</taxon>
    </lineage>
</organism>
<dbReference type="AlphaFoldDB" id="A0A4Y7IMD3"/>
<dbReference type="Gene3D" id="3.30.420.150">
    <property type="entry name" value="Exopolyphosphatase. Domain 2"/>
    <property type="match status" value="1"/>
</dbReference>
<dbReference type="InterPro" id="IPR048950">
    <property type="entry name" value="Ppx_GppA_C"/>
</dbReference>